<evidence type="ECO:0000313" key="3">
    <source>
        <dbReference type="Proteomes" id="UP000008632"/>
    </source>
</evidence>
<dbReference type="OrthoDB" id="5295665at2"/>
<dbReference type="HOGENOM" id="CLU_034656_1_0_6"/>
<feature type="transmembrane region" description="Helical" evidence="1">
    <location>
        <begin position="114"/>
        <end position="137"/>
    </location>
</feature>
<keyword evidence="3" id="KW-1185">Reference proteome</keyword>
<protein>
    <recommendedName>
        <fullName evidence="4">NnrS family protein</fullName>
    </recommendedName>
</protein>
<keyword evidence="1" id="KW-0472">Membrane</keyword>
<evidence type="ECO:0000313" key="2">
    <source>
        <dbReference type="EMBL" id="ADV26216.1"/>
    </source>
</evidence>
<feature type="transmembrane region" description="Helical" evidence="1">
    <location>
        <begin position="50"/>
        <end position="74"/>
    </location>
</feature>
<feature type="transmembrane region" description="Helical" evidence="1">
    <location>
        <begin position="149"/>
        <end position="170"/>
    </location>
</feature>
<dbReference type="Proteomes" id="UP000008632">
    <property type="component" value="Chromosome"/>
</dbReference>
<keyword evidence="1" id="KW-0812">Transmembrane</keyword>
<feature type="transmembrane region" description="Helical" evidence="1">
    <location>
        <begin position="385"/>
        <end position="405"/>
    </location>
</feature>
<feature type="transmembrane region" description="Helical" evidence="1">
    <location>
        <begin position="278"/>
        <end position="298"/>
    </location>
</feature>
<name>E6WPH2_PSEUU</name>
<dbReference type="RefSeq" id="WP_013534046.1">
    <property type="nucleotide sequence ID" value="NC_014924.1"/>
</dbReference>
<reference evidence="2 3" key="1">
    <citation type="submission" date="2011-01" db="EMBL/GenBank/DDBJ databases">
        <title>Complete sequence of Pseudoxanthomonas suwonensis 11-1.</title>
        <authorList>
            <consortium name="US DOE Joint Genome Institute"/>
            <person name="Lucas S."/>
            <person name="Copeland A."/>
            <person name="Lapidus A."/>
            <person name="Cheng J.-F."/>
            <person name="Goodwin L."/>
            <person name="Pitluck S."/>
            <person name="Teshima H."/>
            <person name="Detter J.C."/>
            <person name="Han C."/>
            <person name="Tapia R."/>
            <person name="Land M."/>
            <person name="Hauser L."/>
            <person name="Kyrpides N."/>
            <person name="Ivanova N."/>
            <person name="Ovchinnikova G."/>
            <person name="Siebers A.K."/>
            <person name="Allgaier M."/>
            <person name="Thelen M.P."/>
            <person name="Hugenholtz P."/>
            <person name="Gladden J."/>
            <person name="Woyke T."/>
        </authorList>
    </citation>
    <scope>NUCLEOTIDE SEQUENCE [LARGE SCALE GENOMIC DNA]</scope>
    <source>
        <strain evidence="3">11-1</strain>
    </source>
</reference>
<dbReference type="KEGG" id="psu:Psesu_0355"/>
<feature type="transmembrane region" description="Helical" evidence="1">
    <location>
        <begin position="304"/>
        <end position="337"/>
    </location>
</feature>
<dbReference type="AlphaFoldDB" id="E6WPH2"/>
<gene>
    <name evidence="2" type="ordered locus">Psesu_0355</name>
</gene>
<feature type="transmembrane region" description="Helical" evidence="1">
    <location>
        <begin position="185"/>
        <end position="207"/>
    </location>
</feature>
<feature type="transmembrane region" description="Helical" evidence="1">
    <location>
        <begin position="245"/>
        <end position="266"/>
    </location>
</feature>
<proteinExistence type="predicted"/>
<feature type="transmembrane region" description="Helical" evidence="1">
    <location>
        <begin position="86"/>
        <end position="108"/>
    </location>
</feature>
<organism evidence="2 3">
    <name type="scientific">Pseudoxanthomonas suwonensis (strain 11-1)</name>
    <dbReference type="NCBI Taxonomy" id="743721"/>
    <lineage>
        <taxon>Bacteria</taxon>
        <taxon>Pseudomonadati</taxon>
        <taxon>Pseudomonadota</taxon>
        <taxon>Gammaproteobacteria</taxon>
        <taxon>Lysobacterales</taxon>
        <taxon>Lysobacteraceae</taxon>
        <taxon>Pseudoxanthomonas</taxon>
    </lineage>
</organism>
<sequence length="411" mass="42415">MSGLAFSAAPAPALPLRFLATAVAWGVLSGLWLAWHGGLVLASRWSPHALVMVHMLALGLLGNAMLGSLLQFLPVAAGSPLPWPRVYVPMHAAFNLGIGCLLPAFMPWPAARLLALAATLLLGACAVLSAAAVMLALRRGSGARVLREGIGLAVAALPATVLLGGLLLAARTGWLHPRTASWTDLHAMTGLAGWCVGLLAAVGAVTLPMLQGTRTPPPWLLRAWMLLLVACLAAGLAGARQWLRASPGLALLPVALFATGVLVLQWRSPHVRNRPLRLAWCFAALALLAAAAAALLPLPGGIRPALAVGVLVLGIGLPATLLGMLLQVASFLAWIELRQRTPRGQRIPGVGQLVPAAAMYRALGLHLAASGLLLAAMAWPPLGHAAGLVMAATWTAAACTLAASWRHARGG</sequence>
<dbReference type="STRING" id="743721.Psesu_0355"/>
<feature type="transmembrane region" description="Helical" evidence="1">
    <location>
        <begin position="358"/>
        <end position="379"/>
    </location>
</feature>
<dbReference type="EMBL" id="CP002446">
    <property type="protein sequence ID" value="ADV26216.1"/>
    <property type="molecule type" value="Genomic_DNA"/>
</dbReference>
<feature type="transmembrane region" description="Helical" evidence="1">
    <location>
        <begin position="219"/>
        <end position="239"/>
    </location>
</feature>
<evidence type="ECO:0000256" key="1">
    <source>
        <dbReference type="SAM" id="Phobius"/>
    </source>
</evidence>
<accession>E6WPH2</accession>
<evidence type="ECO:0008006" key="4">
    <source>
        <dbReference type="Google" id="ProtNLM"/>
    </source>
</evidence>
<dbReference type="eggNOG" id="COG3278">
    <property type="taxonomic scope" value="Bacteria"/>
</dbReference>
<keyword evidence="1" id="KW-1133">Transmembrane helix</keyword>